<feature type="chain" id="PRO_5047224031" evidence="2">
    <location>
        <begin position="28"/>
        <end position="332"/>
    </location>
</feature>
<dbReference type="PROSITE" id="PS51318">
    <property type="entry name" value="TAT"/>
    <property type="match status" value="1"/>
</dbReference>
<accession>A0ABV6TH80</accession>
<evidence type="ECO:0000313" key="3">
    <source>
        <dbReference type="EMBL" id="MFC0845140.1"/>
    </source>
</evidence>
<evidence type="ECO:0000256" key="1">
    <source>
        <dbReference type="SAM" id="Phobius"/>
    </source>
</evidence>
<name>A0ABV6TH80_9ACTN</name>
<feature type="transmembrane region" description="Helical" evidence="1">
    <location>
        <begin position="301"/>
        <end position="320"/>
    </location>
</feature>
<proteinExistence type="predicted"/>
<protein>
    <submittedName>
        <fullName evidence="3">DUF916 domain-containing protein</fullName>
    </submittedName>
</protein>
<gene>
    <name evidence="3" type="ORF">ACFH04_15665</name>
</gene>
<dbReference type="Proteomes" id="UP001589887">
    <property type="component" value="Unassembled WGS sequence"/>
</dbReference>
<dbReference type="RefSeq" id="WP_394319811.1">
    <property type="nucleotide sequence ID" value="NZ_JBHMQV010000009.1"/>
</dbReference>
<comment type="caution">
    <text evidence="3">The sequence shown here is derived from an EMBL/GenBank/DDBJ whole genome shotgun (WGS) entry which is preliminary data.</text>
</comment>
<dbReference type="InterPro" id="IPR006311">
    <property type="entry name" value="TAT_signal"/>
</dbReference>
<evidence type="ECO:0000313" key="4">
    <source>
        <dbReference type="Proteomes" id="UP001589887"/>
    </source>
</evidence>
<keyword evidence="2" id="KW-0732">Signal</keyword>
<organism evidence="3 4">
    <name type="scientific">Streptomyces noboritoensis</name>
    <dbReference type="NCBI Taxonomy" id="67337"/>
    <lineage>
        <taxon>Bacteria</taxon>
        <taxon>Bacillati</taxon>
        <taxon>Actinomycetota</taxon>
        <taxon>Actinomycetes</taxon>
        <taxon>Kitasatosporales</taxon>
        <taxon>Streptomycetaceae</taxon>
        <taxon>Streptomyces</taxon>
    </lineage>
</organism>
<evidence type="ECO:0000256" key="2">
    <source>
        <dbReference type="SAM" id="SignalP"/>
    </source>
</evidence>
<keyword evidence="1" id="KW-0472">Membrane</keyword>
<dbReference type="EMBL" id="JBHMQV010000009">
    <property type="protein sequence ID" value="MFC0845140.1"/>
    <property type="molecule type" value="Genomic_DNA"/>
</dbReference>
<sequence>MSKRSTSRRWAPLLAVLAVLGLLAAFAALPAPAARAADNGRWSVFPVHQGAPSTPTRAYFRMTADRGATVRDQVTVKNLDARTTTFQLYGTDGYNTPRDGGFAVRNKGERMTGVGAWTRLDRTEVTVPGGGEVTVPFTLTVPKGAEPGDHPGAVVALDTRLGRADGNGVAVQQAVGARVYLKVNGARVQGLRIDDVRFRYTAPLVPGAKRAATISYALVNSGNVMLSPQVTLRAKGVFGHTAFEPPGRRLPAELLPGQRVEVTQKWVGPPLVDWGNVEVTASDTAGNLVESAEVDYATVNWTVVALAGLVLAGGAVWLVLRRRAAGRVGQTG</sequence>
<keyword evidence="1" id="KW-0812">Transmembrane</keyword>
<keyword evidence="1" id="KW-1133">Transmembrane helix</keyword>
<reference evidence="3 4" key="1">
    <citation type="submission" date="2024-09" db="EMBL/GenBank/DDBJ databases">
        <authorList>
            <person name="Sun Q."/>
            <person name="Mori K."/>
        </authorList>
    </citation>
    <scope>NUCLEOTIDE SEQUENCE [LARGE SCALE GENOMIC DNA]</scope>
    <source>
        <strain evidence="3 4">JCM 4557</strain>
    </source>
</reference>
<feature type="signal peptide" evidence="2">
    <location>
        <begin position="1"/>
        <end position="27"/>
    </location>
</feature>
<keyword evidence="4" id="KW-1185">Reference proteome</keyword>